<dbReference type="PANTHER" id="PTHR36505">
    <property type="entry name" value="BLR1072 PROTEIN"/>
    <property type="match status" value="1"/>
</dbReference>
<feature type="signal peptide" evidence="2">
    <location>
        <begin position="1"/>
        <end position="21"/>
    </location>
</feature>
<evidence type="ECO:0000256" key="2">
    <source>
        <dbReference type="SAM" id="SignalP"/>
    </source>
</evidence>
<keyword evidence="2" id="KW-0732">Signal</keyword>
<sequence>MIRTLLTTTAMVAILQTGAFAQSEDTTAPAADPAMQTEGTAATGAQVDANAGAEVEGTEQTAEALPSDSIYDTAEVGDVLANRLIGTSVYNGTGEEAEAIGDINDIILSKDGQVEAVVIGVGGFLGIGEKNVAVQYDKVEVTGEKGEERFVLDASKESLENAPAFDIAAMTTPENTGTDTAMTAPADGSGMATDTTGMAAAPADPAAAPAEETAQAPAEETAAPAEEMAEAPADTTANEEQAMADDTSSDEMTTGAITTDSATAGAEEKLAVDRDSMQTVDAGTMSADELDGATVYNSDNESIGEIGDIILGDNEKIEAFIVDVGGFLGIGEKEVAVNASDLDFRKDESGNIVVFTPFTQDQLEQQAAYDEDSYKNDKEAGSLKATKS</sequence>
<dbReference type="OrthoDB" id="7876889at2"/>
<gene>
    <name evidence="4" type="ORF">E2A64_04290</name>
</gene>
<dbReference type="InterPro" id="IPR027275">
    <property type="entry name" value="PRC-brl_dom"/>
</dbReference>
<evidence type="ECO:0000259" key="3">
    <source>
        <dbReference type="Pfam" id="PF05239"/>
    </source>
</evidence>
<keyword evidence="5" id="KW-1185">Reference proteome</keyword>
<feature type="compositionally biased region" description="Low complexity" evidence="1">
    <location>
        <begin position="191"/>
        <end position="236"/>
    </location>
</feature>
<feature type="chain" id="PRO_5020300395" evidence="2">
    <location>
        <begin position="22"/>
        <end position="388"/>
    </location>
</feature>
<dbReference type="SUPFAM" id="SSF50346">
    <property type="entry name" value="PRC-barrel domain"/>
    <property type="match status" value="2"/>
</dbReference>
<dbReference type="AlphaFoldDB" id="A0A4R5PMU5"/>
<evidence type="ECO:0000313" key="5">
    <source>
        <dbReference type="Proteomes" id="UP000295131"/>
    </source>
</evidence>
<feature type="domain" description="PRC-barrel" evidence="3">
    <location>
        <begin position="80"/>
        <end position="157"/>
    </location>
</feature>
<feature type="region of interest" description="Disordered" evidence="1">
    <location>
        <begin position="172"/>
        <end position="252"/>
    </location>
</feature>
<comment type="caution">
    <text evidence="4">The sequence shown here is derived from an EMBL/GenBank/DDBJ whole genome shotgun (WGS) entry which is preliminary data.</text>
</comment>
<protein>
    <submittedName>
        <fullName evidence="4">PRC-barrel domain containing protein</fullName>
    </submittedName>
</protein>
<name>A0A4R5PMU5_9HYPH</name>
<dbReference type="Pfam" id="PF05239">
    <property type="entry name" value="PRC"/>
    <property type="match status" value="2"/>
</dbReference>
<dbReference type="EMBL" id="SMSI01000001">
    <property type="protein sequence ID" value="TDH38340.1"/>
    <property type="molecule type" value="Genomic_DNA"/>
</dbReference>
<organism evidence="4 5">
    <name type="scientific">Pseudohoeflea suaedae</name>
    <dbReference type="NCBI Taxonomy" id="877384"/>
    <lineage>
        <taxon>Bacteria</taxon>
        <taxon>Pseudomonadati</taxon>
        <taxon>Pseudomonadota</taxon>
        <taxon>Alphaproteobacteria</taxon>
        <taxon>Hyphomicrobiales</taxon>
        <taxon>Rhizobiaceae</taxon>
        <taxon>Pseudohoeflea</taxon>
    </lineage>
</organism>
<feature type="region of interest" description="Disordered" evidence="1">
    <location>
        <begin position="23"/>
        <end position="42"/>
    </location>
</feature>
<dbReference type="PANTHER" id="PTHR36505:SF1">
    <property type="entry name" value="BLR1072 PROTEIN"/>
    <property type="match status" value="1"/>
</dbReference>
<feature type="compositionally biased region" description="Polar residues" evidence="1">
    <location>
        <begin position="172"/>
        <end position="181"/>
    </location>
</feature>
<dbReference type="Gene3D" id="2.30.30.240">
    <property type="entry name" value="PRC-barrel domain"/>
    <property type="match status" value="2"/>
</dbReference>
<reference evidence="4 5" key="1">
    <citation type="journal article" date="2013" name="Int. J. Syst. Evol. Microbiol.">
        <title>Hoeflea suaedae sp. nov., an endophytic bacterium isolated from the root of the halophyte Suaeda maritima.</title>
        <authorList>
            <person name="Chung E.J."/>
            <person name="Park J.A."/>
            <person name="Pramanik P."/>
            <person name="Bibi F."/>
            <person name="Jeon C.O."/>
            <person name="Chung Y.R."/>
        </authorList>
    </citation>
    <scope>NUCLEOTIDE SEQUENCE [LARGE SCALE GENOMIC DNA]</scope>
    <source>
        <strain evidence="4 5">YC6898</strain>
    </source>
</reference>
<dbReference type="Proteomes" id="UP000295131">
    <property type="component" value="Unassembled WGS sequence"/>
</dbReference>
<evidence type="ECO:0000313" key="4">
    <source>
        <dbReference type="EMBL" id="TDH38340.1"/>
    </source>
</evidence>
<feature type="compositionally biased region" description="Basic and acidic residues" evidence="1">
    <location>
        <begin position="372"/>
        <end position="381"/>
    </location>
</feature>
<dbReference type="RefSeq" id="WP_133283175.1">
    <property type="nucleotide sequence ID" value="NZ_SMSI01000001.1"/>
</dbReference>
<feature type="domain" description="PRC-barrel" evidence="3">
    <location>
        <begin position="284"/>
        <end position="357"/>
    </location>
</feature>
<proteinExistence type="predicted"/>
<accession>A0A4R5PMU5</accession>
<feature type="region of interest" description="Disordered" evidence="1">
    <location>
        <begin position="366"/>
        <end position="388"/>
    </location>
</feature>
<evidence type="ECO:0000256" key="1">
    <source>
        <dbReference type="SAM" id="MobiDB-lite"/>
    </source>
</evidence>
<dbReference type="InterPro" id="IPR011033">
    <property type="entry name" value="PRC_barrel-like_sf"/>
</dbReference>